<dbReference type="InterPro" id="IPR017870">
    <property type="entry name" value="FeS_cluster_insertion_CS"/>
</dbReference>
<dbReference type="GO" id="GO:0051537">
    <property type="term" value="F:2 iron, 2 sulfur cluster binding"/>
    <property type="evidence" value="ECO:0007669"/>
    <property type="project" value="UniProtKB-ARBA"/>
</dbReference>
<sequence>MISLSPAATREVLRLQSKQNNPHLSFRLGVQKGGCCDWSYTMGFDETQQSSDIVYQSDQIKIVVELENLKYLENLTIDYSEDLMGGGFRFQNPNTTQSCSCGHSFVAKSQ</sequence>
<dbReference type="InterPro" id="IPR000361">
    <property type="entry name" value="ATAP_core_dom"/>
</dbReference>
<name>A0A1J1JLM1_PLAAG</name>
<protein>
    <recommendedName>
        <fullName evidence="1">Core domain-containing protein</fullName>
    </recommendedName>
</protein>
<dbReference type="InterPro" id="IPR016092">
    <property type="entry name" value="ATAP"/>
</dbReference>
<dbReference type="PANTHER" id="PTHR47265:SF1">
    <property type="entry name" value="IRON-SULFUR ASSEMBLY PROTEIN ISCA, CHLOROPLASTIC"/>
    <property type="match status" value="1"/>
</dbReference>
<evidence type="ECO:0000259" key="1">
    <source>
        <dbReference type="Pfam" id="PF01521"/>
    </source>
</evidence>
<dbReference type="InterPro" id="IPR031108">
    <property type="entry name" value="IscA_plant_cyanobact"/>
</dbReference>
<dbReference type="AlphaFoldDB" id="A0A1J1JLM1"/>
<proteinExistence type="predicted"/>
<dbReference type="Gene3D" id="2.60.300.12">
    <property type="entry name" value="HesB-like domain"/>
    <property type="match status" value="1"/>
</dbReference>
<dbReference type="PANTHER" id="PTHR47265">
    <property type="entry name" value="IRON-SULFUR ASSEMBLY PROTEIN ISCA, CHLOROPLASTIC"/>
    <property type="match status" value="1"/>
</dbReference>
<accession>A0A1J1JLM1</accession>
<dbReference type="GO" id="GO:0030674">
    <property type="term" value="F:protein-macromolecule adaptor activity"/>
    <property type="evidence" value="ECO:0007669"/>
    <property type="project" value="TreeGrafter"/>
</dbReference>
<dbReference type="EMBL" id="LO018304">
    <property type="protein sequence ID" value="CUM61156.1"/>
    <property type="molecule type" value="Genomic_DNA"/>
</dbReference>
<dbReference type="RefSeq" id="WP_235751132.1">
    <property type="nucleotide sequence ID" value="NZ_JBIIEP010000005.1"/>
</dbReference>
<dbReference type="GO" id="GO:0016226">
    <property type="term" value="P:iron-sulfur cluster assembly"/>
    <property type="evidence" value="ECO:0007669"/>
    <property type="project" value="InterPro"/>
</dbReference>
<dbReference type="SUPFAM" id="SSF89360">
    <property type="entry name" value="HesB-like domain"/>
    <property type="match status" value="1"/>
</dbReference>
<feature type="domain" description="Core" evidence="1">
    <location>
        <begin position="2"/>
        <end position="102"/>
    </location>
</feature>
<organism evidence="2">
    <name type="scientific">Planktothrix agardhii</name>
    <name type="common">Oscillatoria agardhii</name>
    <dbReference type="NCBI Taxonomy" id="1160"/>
    <lineage>
        <taxon>Bacteria</taxon>
        <taxon>Bacillati</taxon>
        <taxon>Cyanobacteriota</taxon>
        <taxon>Cyanophyceae</taxon>
        <taxon>Oscillatoriophycideae</taxon>
        <taxon>Oscillatoriales</taxon>
        <taxon>Microcoleaceae</taxon>
        <taxon>Planktothrix</taxon>
    </lineage>
</organism>
<dbReference type="NCBIfam" id="TIGR00049">
    <property type="entry name" value="iron-sulfur cluster assembly accessory protein"/>
    <property type="match status" value="1"/>
</dbReference>
<dbReference type="InterPro" id="IPR035903">
    <property type="entry name" value="HesB-like_dom_sf"/>
</dbReference>
<evidence type="ECO:0000313" key="2">
    <source>
        <dbReference type="EMBL" id="CUM61156.1"/>
    </source>
</evidence>
<dbReference type="Pfam" id="PF01521">
    <property type="entry name" value="Fe-S_biosyn"/>
    <property type="match status" value="1"/>
</dbReference>
<dbReference type="PROSITE" id="PS01152">
    <property type="entry name" value="HESB"/>
    <property type="match status" value="1"/>
</dbReference>
<reference evidence="2" key="1">
    <citation type="submission" date="2015-09" db="EMBL/GenBank/DDBJ databases">
        <authorList>
            <person name="Jackson K.R."/>
            <person name="Lunt B.L."/>
            <person name="Fisher J.N.B."/>
            <person name="Gardner A.V."/>
            <person name="Bailey M.E."/>
            <person name="Deus L.M."/>
            <person name="Earl A.S."/>
            <person name="Gibby P.D."/>
            <person name="Hartmann K.A."/>
            <person name="Liu J.E."/>
            <person name="Manci A.M."/>
            <person name="Nielsen D.A."/>
            <person name="Solomon M.B."/>
            <person name="Breakwell D.P."/>
            <person name="Burnett S.H."/>
            <person name="Grose J.H."/>
        </authorList>
    </citation>
    <scope>NUCLEOTIDE SEQUENCE</scope>
    <source>
        <strain evidence="2">7805</strain>
    </source>
</reference>
<gene>
    <name evidence="2" type="ORF">PLAM_3190</name>
</gene>